<dbReference type="PROSITE" id="PS00634">
    <property type="entry name" value="RIBOSOMAL_L30"/>
    <property type="match status" value="1"/>
</dbReference>
<evidence type="ECO:0000256" key="4">
    <source>
        <dbReference type="ARBA" id="ARBA00023274"/>
    </source>
</evidence>
<comment type="similarity">
    <text evidence="1 5 6">Belongs to the universal ribosomal protein uL30 family.</text>
</comment>
<reference evidence="8 9" key="1">
    <citation type="submission" date="2019-04" db="EMBL/GenBank/DDBJ databases">
        <title>Cohnella sp. nov., isolated from soil.</title>
        <authorList>
            <person name="Kim W."/>
        </authorList>
    </citation>
    <scope>NUCLEOTIDE SEQUENCE [LARGE SCALE GENOMIC DNA]</scope>
    <source>
        <strain evidence="8 9">CAU 1483</strain>
    </source>
</reference>
<organism evidence="8 9">
    <name type="scientific">Cohnella pontilimi</name>
    <dbReference type="NCBI Taxonomy" id="2564100"/>
    <lineage>
        <taxon>Bacteria</taxon>
        <taxon>Bacillati</taxon>
        <taxon>Bacillota</taxon>
        <taxon>Bacilli</taxon>
        <taxon>Bacillales</taxon>
        <taxon>Paenibacillaceae</taxon>
        <taxon>Cohnella</taxon>
    </lineage>
</organism>
<dbReference type="GO" id="GO:0006412">
    <property type="term" value="P:translation"/>
    <property type="evidence" value="ECO:0007669"/>
    <property type="project" value="UniProtKB-UniRule"/>
</dbReference>
<evidence type="ECO:0000313" key="9">
    <source>
        <dbReference type="Proteomes" id="UP000309673"/>
    </source>
</evidence>
<dbReference type="HAMAP" id="MF_01371_B">
    <property type="entry name" value="Ribosomal_uL30_B"/>
    <property type="match status" value="1"/>
</dbReference>
<evidence type="ECO:0000256" key="2">
    <source>
        <dbReference type="ARBA" id="ARBA00011838"/>
    </source>
</evidence>
<evidence type="ECO:0000313" key="8">
    <source>
        <dbReference type="EMBL" id="TJY38851.1"/>
    </source>
</evidence>
<dbReference type="GO" id="GO:0003735">
    <property type="term" value="F:structural constituent of ribosome"/>
    <property type="evidence" value="ECO:0007669"/>
    <property type="project" value="InterPro"/>
</dbReference>
<evidence type="ECO:0000256" key="1">
    <source>
        <dbReference type="ARBA" id="ARBA00007594"/>
    </source>
</evidence>
<comment type="caution">
    <text evidence="8">The sequence shown here is derived from an EMBL/GenBank/DDBJ whole genome shotgun (WGS) entry which is preliminary data.</text>
</comment>
<evidence type="ECO:0000256" key="5">
    <source>
        <dbReference type="HAMAP-Rule" id="MF_01371"/>
    </source>
</evidence>
<dbReference type="PIRSF" id="PIRSF002211">
    <property type="entry name" value="Ribosomal_L30_bac-type"/>
    <property type="match status" value="1"/>
</dbReference>
<evidence type="ECO:0000256" key="6">
    <source>
        <dbReference type="RuleBase" id="RU003734"/>
    </source>
</evidence>
<protein>
    <recommendedName>
        <fullName evidence="5">Large ribosomal subunit protein uL30</fullName>
    </recommendedName>
</protein>
<keyword evidence="4 5" id="KW-0687">Ribonucleoprotein</keyword>
<dbReference type="InterPro" id="IPR018038">
    <property type="entry name" value="Ribosomal_uL30_CS"/>
</dbReference>
<evidence type="ECO:0000256" key="3">
    <source>
        <dbReference type="ARBA" id="ARBA00022980"/>
    </source>
</evidence>
<dbReference type="FunFam" id="3.30.1390.20:FF:000001">
    <property type="entry name" value="50S ribosomal protein L30"/>
    <property type="match status" value="1"/>
</dbReference>
<dbReference type="OrthoDB" id="9812790at2"/>
<dbReference type="InterPro" id="IPR005996">
    <property type="entry name" value="Ribosomal_uL30_bac-type"/>
</dbReference>
<dbReference type="PANTHER" id="PTHR15892">
    <property type="entry name" value="MITOCHONDRIAL RIBOSOMAL PROTEIN L30"/>
    <property type="match status" value="1"/>
</dbReference>
<evidence type="ECO:0000259" key="7">
    <source>
        <dbReference type="Pfam" id="PF00327"/>
    </source>
</evidence>
<keyword evidence="3 5" id="KW-0689">Ribosomal protein</keyword>
<accession>A0A4U0F2T3</accession>
<comment type="subunit">
    <text evidence="2 5">Part of the 50S ribosomal subunit.</text>
</comment>
<dbReference type="InterPro" id="IPR016082">
    <property type="entry name" value="Ribosomal_uL30_ferredoxin-like"/>
</dbReference>
<dbReference type="InterPro" id="IPR036919">
    <property type="entry name" value="Ribo_uL30_ferredoxin-like_sf"/>
</dbReference>
<dbReference type="RefSeq" id="WP_136779562.1">
    <property type="nucleotide sequence ID" value="NZ_SUPK01000012.1"/>
</dbReference>
<proteinExistence type="inferred from homology"/>
<dbReference type="Pfam" id="PF00327">
    <property type="entry name" value="Ribosomal_L30"/>
    <property type="match status" value="1"/>
</dbReference>
<dbReference type="AlphaFoldDB" id="A0A4U0F2T3"/>
<sequence>MAKLQITLKRSLIGRPENQRQTVKSLGLRKTNSTVVKEDNAAIRGMINTISHLVEVKEV</sequence>
<dbReference type="SUPFAM" id="SSF55129">
    <property type="entry name" value="Ribosomal protein L30p/L7e"/>
    <property type="match status" value="1"/>
</dbReference>
<feature type="domain" description="Large ribosomal subunit protein uL30-like ferredoxin-like fold" evidence="7">
    <location>
        <begin position="4"/>
        <end position="54"/>
    </location>
</feature>
<gene>
    <name evidence="5 8" type="primary">rpmD</name>
    <name evidence="8" type="ORF">E5161_19525</name>
</gene>
<dbReference type="EMBL" id="SUPK01000012">
    <property type="protein sequence ID" value="TJY38851.1"/>
    <property type="molecule type" value="Genomic_DNA"/>
</dbReference>
<dbReference type="GO" id="GO:0022625">
    <property type="term" value="C:cytosolic large ribosomal subunit"/>
    <property type="evidence" value="ECO:0007669"/>
    <property type="project" value="TreeGrafter"/>
</dbReference>
<dbReference type="Proteomes" id="UP000309673">
    <property type="component" value="Unassembled WGS sequence"/>
</dbReference>
<dbReference type="CDD" id="cd01658">
    <property type="entry name" value="Ribosomal_L30"/>
    <property type="match status" value="1"/>
</dbReference>
<dbReference type="PANTHER" id="PTHR15892:SF2">
    <property type="entry name" value="LARGE RIBOSOMAL SUBUNIT PROTEIN UL30M"/>
    <property type="match status" value="1"/>
</dbReference>
<name>A0A4U0F2T3_9BACL</name>
<dbReference type="NCBIfam" id="TIGR01308">
    <property type="entry name" value="rpmD_bact"/>
    <property type="match status" value="1"/>
</dbReference>
<dbReference type="Gene3D" id="3.30.1390.20">
    <property type="entry name" value="Ribosomal protein L30, ferredoxin-like fold domain"/>
    <property type="match status" value="1"/>
</dbReference>
<keyword evidence="9" id="KW-1185">Reference proteome</keyword>